<evidence type="ECO:0000313" key="2">
    <source>
        <dbReference type="Proteomes" id="UP000824533"/>
    </source>
</evidence>
<keyword evidence="2" id="KW-1185">Reference proteome</keyword>
<name>A0ACC1CW37_9NEOP</name>
<accession>A0ACC1CW37</accession>
<organism evidence="1 2">
    <name type="scientific">Dendrolimus kikuchii</name>
    <dbReference type="NCBI Taxonomy" id="765133"/>
    <lineage>
        <taxon>Eukaryota</taxon>
        <taxon>Metazoa</taxon>
        <taxon>Ecdysozoa</taxon>
        <taxon>Arthropoda</taxon>
        <taxon>Hexapoda</taxon>
        <taxon>Insecta</taxon>
        <taxon>Pterygota</taxon>
        <taxon>Neoptera</taxon>
        <taxon>Endopterygota</taxon>
        <taxon>Lepidoptera</taxon>
        <taxon>Glossata</taxon>
        <taxon>Ditrysia</taxon>
        <taxon>Bombycoidea</taxon>
        <taxon>Lasiocampidae</taxon>
        <taxon>Dendrolimus</taxon>
    </lineage>
</organism>
<comment type="caution">
    <text evidence="1">The sequence shown here is derived from an EMBL/GenBank/DDBJ whole genome shotgun (WGS) entry which is preliminary data.</text>
</comment>
<dbReference type="Proteomes" id="UP000824533">
    <property type="component" value="Linkage Group LG15"/>
</dbReference>
<reference evidence="1 2" key="1">
    <citation type="journal article" date="2021" name="Front. Genet.">
        <title>Chromosome-Level Genome Assembly Reveals Significant Gene Expansion in the Toll and IMD Signaling Pathways of Dendrolimus kikuchii.</title>
        <authorList>
            <person name="Zhou J."/>
            <person name="Wu P."/>
            <person name="Xiong Z."/>
            <person name="Liu N."/>
            <person name="Zhao N."/>
            <person name="Ji M."/>
            <person name="Qiu Y."/>
            <person name="Yang B."/>
        </authorList>
    </citation>
    <scope>NUCLEOTIDE SEQUENCE [LARGE SCALE GENOMIC DNA]</scope>
    <source>
        <strain evidence="1">Ann1</strain>
    </source>
</reference>
<evidence type="ECO:0000313" key="1">
    <source>
        <dbReference type="EMBL" id="KAJ0175868.1"/>
    </source>
</evidence>
<sequence>MPENVPKMPRSVSPAAKAGAGDISERELSRERNNLQTTPPTRIQPAHPKKQLFSTPVNKFTAKCSAPSPNLARIRSCLEEFRAKTPARPVKMAPKAVSMEDLTPTKRIRRERKENDLPRIRSPGVRTLAEEQAAARIGRFMMVVAWRRRREEVKCLRKTLEFQVSCSERLRIQVSALKSLLDSDNAKVRLAMKELERLKQLLKDKDLEKAILEREKLALEDDVCAAEDRISDMSIGWRNTRNELEGVRAAVAVCEHALQLERAACADARAQRDHAYERLNVLEDELAEHEDLLTNAEAEVAALRREAADRQQTLEDISEQLKLEQRAREQCSVDCAQLSLRVSLAAAETNALKEIVEDLRGELARMGQQLAITREQLDWWPRPLTRMLGLARSWFRYPMTFPEAIMWTMVPARHGC</sequence>
<proteinExistence type="predicted"/>
<dbReference type="EMBL" id="CM034401">
    <property type="protein sequence ID" value="KAJ0175868.1"/>
    <property type="molecule type" value="Genomic_DNA"/>
</dbReference>
<protein>
    <submittedName>
        <fullName evidence="1">Uncharacterized protein</fullName>
    </submittedName>
</protein>
<gene>
    <name evidence="1" type="ORF">K1T71_009027</name>
</gene>